<name>A0A917ENT6_9BACI</name>
<dbReference type="InterPro" id="IPR039420">
    <property type="entry name" value="WalR-like"/>
</dbReference>
<sequence length="225" mass="25644">MKTILIIEDEKVIRESVAFYFIHNGYEVLTAKDGEEGLELFATNQVDLVILDIMLPKVDGWSVCRRIRKQSTTPVILLTARSDEEDTLLGFDLGADDYVTKPFKPSILLARAKRLLKAVEKLEVGANDIKLCGIHLDKSARIVTVEGEQVPLTWTEFELLRSLMEHKEQVLTRETLMVAIWGYEYIGDDKALNTHIRNLRHKLGEKAKHIATIIRVGYKFEVHTA</sequence>
<dbReference type="InterPro" id="IPR016032">
    <property type="entry name" value="Sig_transdc_resp-reg_C-effctor"/>
</dbReference>
<evidence type="ECO:0000256" key="2">
    <source>
        <dbReference type="ARBA" id="ARBA00022553"/>
    </source>
</evidence>
<dbReference type="InterPro" id="IPR001867">
    <property type="entry name" value="OmpR/PhoB-type_DNA-bd"/>
</dbReference>
<dbReference type="GO" id="GO:0000976">
    <property type="term" value="F:transcription cis-regulatory region binding"/>
    <property type="evidence" value="ECO:0007669"/>
    <property type="project" value="TreeGrafter"/>
</dbReference>
<dbReference type="GO" id="GO:0005829">
    <property type="term" value="C:cytosol"/>
    <property type="evidence" value="ECO:0007669"/>
    <property type="project" value="TreeGrafter"/>
</dbReference>
<feature type="domain" description="Response regulatory" evidence="9">
    <location>
        <begin position="3"/>
        <end position="116"/>
    </location>
</feature>
<feature type="domain" description="OmpR/PhoB-type" evidence="10">
    <location>
        <begin position="126"/>
        <end position="222"/>
    </location>
</feature>
<dbReference type="EMBL" id="BMFK01000001">
    <property type="protein sequence ID" value="GGE64196.1"/>
    <property type="molecule type" value="Genomic_DNA"/>
</dbReference>
<evidence type="ECO:0000256" key="5">
    <source>
        <dbReference type="ARBA" id="ARBA00023125"/>
    </source>
</evidence>
<dbReference type="GO" id="GO:0006355">
    <property type="term" value="P:regulation of DNA-templated transcription"/>
    <property type="evidence" value="ECO:0007669"/>
    <property type="project" value="InterPro"/>
</dbReference>
<dbReference type="GO" id="GO:0032993">
    <property type="term" value="C:protein-DNA complex"/>
    <property type="evidence" value="ECO:0007669"/>
    <property type="project" value="TreeGrafter"/>
</dbReference>
<dbReference type="Gene3D" id="1.10.10.10">
    <property type="entry name" value="Winged helix-like DNA-binding domain superfamily/Winged helix DNA-binding domain"/>
    <property type="match status" value="1"/>
</dbReference>
<feature type="DNA-binding region" description="OmpR/PhoB-type" evidence="8">
    <location>
        <begin position="126"/>
        <end position="222"/>
    </location>
</feature>
<dbReference type="PROSITE" id="PS51755">
    <property type="entry name" value="OMPR_PHOB"/>
    <property type="match status" value="1"/>
</dbReference>
<dbReference type="InterPro" id="IPR011006">
    <property type="entry name" value="CheY-like_superfamily"/>
</dbReference>
<dbReference type="PANTHER" id="PTHR48111:SF73">
    <property type="entry name" value="ALKALINE PHOSPHATASE SYNTHESIS TRANSCRIPTIONAL REGULATORY PROTEIN PHOP"/>
    <property type="match status" value="1"/>
</dbReference>
<dbReference type="Pfam" id="PF00486">
    <property type="entry name" value="Trans_reg_C"/>
    <property type="match status" value="1"/>
</dbReference>
<comment type="subcellular location">
    <subcellularLocation>
        <location evidence="1">Cytoplasm</location>
    </subcellularLocation>
</comment>
<dbReference type="GO" id="GO:0000156">
    <property type="term" value="F:phosphorelay response regulator activity"/>
    <property type="evidence" value="ECO:0007669"/>
    <property type="project" value="TreeGrafter"/>
</dbReference>
<evidence type="ECO:0000256" key="7">
    <source>
        <dbReference type="PROSITE-ProRule" id="PRU00169"/>
    </source>
</evidence>
<evidence type="ECO:0000256" key="8">
    <source>
        <dbReference type="PROSITE-ProRule" id="PRU01091"/>
    </source>
</evidence>
<accession>A0A917ENT6</accession>
<keyword evidence="5 8" id="KW-0238">DNA-binding</keyword>
<dbReference type="Gene3D" id="3.40.50.2300">
    <property type="match status" value="1"/>
</dbReference>
<dbReference type="FunFam" id="3.40.50.2300:FF:000001">
    <property type="entry name" value="DNA-binding response regulator PhoB"/>
    <property type="match status" value="1"/>
</dbReference>
<gene>
    <name evidence="11" type="ORF">GCM10007140_13050</name>
</gene>
<dbReference type="RefSeq" id="WP_188387582.1">
    <property type="nucleotide sequence ID" value="NZ_BMFK01000001.1"/>
</dbReference>
<reference evidence="11" key="1">
    <citation type="journal article" date="2014" name="Int. J. Syst. Evol. Microbiol.">
        <title>Complete genome sequence of Corynebacterium casei LMG S-19264T (=DSM 44701T), isolated from a smear-ripened cheese.</title>
        <authorList>
            <consortium name="US DOE Joint Genome Institute (JGI-PGF)"/>
            <person name="Walter F."/>
            <person name="Albersmeier A."/>
            <person name="Kalinowski J."/>
            <person name="Ruckert C."/>
        </authorList>
    </citation>
    <scope>NUCLEOTIDE SEQUENCE</scope>
    <source>
        <strain evidence="11">CGMCC 1.12698</strain>
    </source>
</reference>
<evidence type="ECO:0000313" key="12">
    <source>
        <dbReference type="Proteomes" id="UP000605259"/>
    </source>
</evidence>
<dbReference type="InterPro" id="IPR036388">
    <property type="entry name" value="WH-like_DNA-bd_sf"/>
</dbReference>
<dbReference type="PROSITE" id="PS50110">
    <property type="entry name" value="RESPONSE_REGULATORY"/>
    <property type="match status" value="1"/>
</dbReference>
<dbReference type="SMART" id="SM00862">
    <property type="entry name" value="Trans_reg_C"/>
    <property type="match status" value="1"/>
</dbReference>
<keyword evidence="12" id="KW-1185">Reference proteome</keyword>
<reference evidence="11" key="2">
    <citation type="submission" date="2020-09" db="EMBL/GenBank/DDBJ databases">
        <authorList>
            <person name="Sun Q."/>
            <person name="Zhou Y."/>
        </authorList>
    </citation>
    <scope>NUCLEOTIDE SEQUENCE</scope>
    <source>
        <strain evidence="11">CGMCC 1.12698</strain>
    </source>
</reference>
<evidence type="ECO:0000259" key="9">
    <source>
        <dbReference type="PROSITE" id="PS50110"/>
    </source>
</evidence>
<dbReference type="Gene3D" id="6.10.250.690">
    <property type="match status" value="1"/>
</dbReference>
<evidence type="ECO:0000313" key="11">
    <source>
        <dbReference type="EMBL" id="GGE64196.1"/>
    </source>
</evidence>
<dbReference type="SMART" id="SM00448">
    <property type="entry name" value="REC"/>
    <property type="match status" value="1"/>
</dbReference>
<keyword evidence="6" id="KW-0804">Transcription</keyword>
<protein>
    <submittedName>
        <fullName evidence="11">DNA-binding response regulator</fullName>
    </submittedName>
</protein>
<evidence type="ECO:0000259" key="10">
    <source>
        <dbReference type="PROSITE" id="PS51755"/>
    </source>
</evidence>
<evidence type="ECO:0000256" key="4">
    <source>
        <dbReference type="ARBA" id="ARBA00023015"/>
    </source>
</evidence>
<dbReference type="SUPFAM" id="SSF52172">
    <property type="entry name" value="CheY-like"/>
    <property type="match status" value="1"/>
</dbReference>
<dbReference type="SUPFAM" id="SSF46894">
    <property type="entry name" value="C-terminal effector domain of the bipartite response regulators"/>
    <property type="match status" value="1"/>
</dbReference>
<dbReference type="Pfam" id="PF00072">
    <property type="entry name" value="Response_reg"/>
    <property type="match status" value="1"/>
</dbReference>
<proteinExistence type="predicted"/>
<dbReference type="InterPro" id="IPR001789">
    <property type="entry name" value="Sig_transdc_resp-reg_receiver"/>
</dbReference>
<feature type="modified residue" description="4-aspartylphosphate" evidence="7">
    <location>
        <position position="52"/>
    </location>
</feature>
<comment type="caution">
    <text evidence="11">The sequence shown here is derived from an EMBL/GenBank/DDBJ whole genome shotgun (WGS) entry which is preliminary data.</text>
</comment>
<keyword evidence="2 7" id="KW-0597">Phosphoprotein</keyword>
<organism evidence="11 12">
    <name type="scientific">Priestia taiwanensis</name>
    <dbReference type="NCBI Taxonomy" id="1347902"/>
    <lineage>
        <taxon>Bacteria</taxon>
        <taxon>Bacillati</taxon>
        <taxon>Bacillota</taxon>
        <taxon>Bacilli</taxon>
        <taxon>Bacillales</taxon>
        <taxon>Bacillaceae</taxon>
        <taxon>Priestia</taxon>
    </lineage>
</organism>
<evidence type="ECO:0000256" key="3">
    <source>
        <dbReference type="ARBA" id="ARBA00023012"/>
    </source>
</evidence>
<keyword evidence="3" id="KW-0902">Two-component regulatory system</keyword>
<keyword evidence="4" id="KW-0805">Transcription regulation</keyword>
<dbReference type="Proteomes" id="UP000605259">
    <property type="component" value="Unassembled WGS sequence"/>
</dbReference>
<dbReference type="AlphaFoldDB" id="A0A917ENT6"/>
<dbReference type="PANTHER" id="PTHR48111">
    <property type="entry name" value="REGULATOR OF RPOS"/>
    <property type="match status" value="1"/>
</dbReference>
<dbReference type="CDD" id="cd00383">
    <property type="entry name" value="trans_reg_C"/>
    <property type="match status" value="1"/>
</dbReference>
<evidence type="ECO:0000256" key="1">
    <source>
        <dbReference type="ARBA" id="ARBA00004496"/>
    </source>
</evidence>
<evidence type="ECO:0000256" key="6">
    <source>
        <dbReference type="ARBA" id="ARBA00023163"/>
    </source>
</evidence>
<dbReference type="CDD" id="cd17574">
    <property type="entry name" value="REC_OmpR"/>
    <property type="match status" value="1"/>
</dbReference>